<evidence type="ECO:0000256" key="8">
    <source>
        <dbReference type="ARBA" id="ARBA00048679"/>
    </source>
</evidence>
<dbReference type="PROSITE" id="PS51178">
    <property type="entry name" value="PASTA"/>
    <property type="match status" value="4"/>
</dbReference>
<accession>A0A3P1TBA9</accession>
<evidence type="ECO:0000256" key="5">
    <source>
        <dbReference type="ARBA" id="ARBA00022777"/>
    </source>
</evidence>
<evidence type="ECO:0000256" key="1">
    <source>
        <dbReference type="ARBA" id="ARBA00012513"/>
    </source>
</evidence>
<dbReference type="OrthoDB" id="9762169at2"/>
<dbReference type="PROSITE" id="PS50011">
    <property type="entry name" value="PROTEIN_KINASE_DOM"/>
    <property type="match status" value="1"/>
</dbReference>
<keyword evidence="10" id="KW-0472">Membrane</keyword>
<dbReference type="SUPFAM" id="SSF56112">
    <property type="entry name" value="Protein kinase-like (PK-like)"/>
    <property type="match status" value="1"/>
</dbReference>
<dbReference type="GO" id="GO:0004674">
    <property type="term" value="F:protein serine/threonine kinase activity"/>
    <property type="evidence" value="ECO:0007669"/>
    <property type="project" value="UniProtKB-KW"/>
</dbReference>
<feature type="region of interest" description="Disordered" evidence="9">
    <location>
        <begin position="368"/>
        <end position="397"/>
    </location>
</feature>
<dbReference type="Proteomes" id="UP000280819">
    <property type="component" value="Unassembled WGS sequence"/>
</dbReference>
<keyword evidence="2" id="KW-0723">Serine/threonine-protein kinase</keyword>
<dbReference type="CDD" id="cd14014">
    <property type="entry name" value="STKc_PknB_like"/>
    <property type="match status" value="1"/>
</dbReference>
<dbReference type="InterPro" id="IPR008271">
    <property type="entry name" value="Ser/Thr_kinase_AS"/>
</dbReference>
<sequence>MVPMSSTFDPMVGHVLEGRYEILAKLARGGMATVYRARDSRLQRIVAVKIMRADLGEDDEFVAKFDREARSAALISHPAVVSIFDQGISLGQPYIVMEYVEGETLRRLISREAPLPPLTALDYLDPIASALAAAHEVGIVHRDIKPENVLISTRGQIKVADFGLAREEHSPQMTATGVLVGTASYLPPELVTHARPDARSDIYSTGILFFELLTGRKPHVGENNYQIAYLHVNSDVPAPSAKLRELELPGFIPDYIDALVAYCTTRDHTSRLSDGRELVDKLRIVRQELTDHPGQHNPDLAAELRPAQVDPDAPTQQISPKPEPRPRPLKEVPTRTLHRARRSAIHRETSEPVSPTAETVIVSTPATETTLIRSGRPPRAGRPFPTSPNLAEPASSQRTPLFPHLSISNDPVHRRRRGVILVLAVLLLTVLITVGSWWWASGRYTTSPDLGQVTFEQAVAAIDANDLRAKKVEAYSETVPAGQVISTDPTGGQRVLRGSEVTVTLSRGPERYPVPDLTDKSLDEARSLLEEVHLGVGSVTEAWSPTVVKGNVISTAEQAGTLLPPRTTVDLTVSAGPEPITVENFEGRDADAAVKKLEGLGLHVSVSEEHSPTVPAGRVISQTPNQGEVYRGSTITITRSLGPEMVEVPDVKWKKREDAERIMKNAGLTPRFVEAPFIGNVVGWVTGIEPAAGTSVPKGSEVELRLG</sequence>
<name>A0A3P1TBA9_9ACTN</name>
<organism evidence="13 14">
    <name type="scientific">Arachnia propionica</name>
    <dbReference type="NCBI Taxonomy" id="1750"/>
    <lineage>
        <taxon>Bacteria</taxon>
        <taxon>Bacillati</taxon>
        <taxon>Actinomycetota</taxon>
        <taxon>Actinomycetes</taxon>
        <taxon>Propionibacteriales</taxon>
        <taxon>Propionibacteriaceae</taxon>
        <taxon>Arachnia</taxon>
    </lineage>
</organism>
<dbReference type="EMBL" id="RQZG01000002">
    <property type="protein sequence ID" value="RRD06588.1"/>
    <property type="molecule type" value="Genomic_DNA"/>
</dbReference>
<comment type="catalytic activity">
    <reaction evidence="8">
        <text>L-seryl-[protein] + ATP = O-phospho-L-seryl-[protein] + ADP + H(+)</text>
        <dbReference type="Rhea" id="RHEA:17989"/>
        <dbReference type="Rhea" id="RHEA-COMP:9863"/>
        <dbReference type="Rhea" id="RHEA-COMP:11604"/>
        <dbReference type="ChEBI" id="CHEBI:15378"/>
        <dbReference type="ChEBI" id="CHEBI:29999"/>
        <dbReference type="ChEBI" id="CHEBI:30616"/>
        <dbReference type="ChEBI" id="CHEBI:83421"/>
        <dbReference type="ChEBI" id="CHEBI:456216"/>
        <dbReference type="EC" id="2.7.11.1"/>
    </reaction>
</comment>
<dbReference type="NCBIfam" id="NF033483">
    <property type="entry name" value="PknB_PASTA_kin"/>
    <property type="match status" value="1"/>
</dbReference>
<dbReference type="SMART" id="SM00740">
    <property type="entry name" value="PASTA"/>
    <property type="match status" value="4"/>
</dbReference>
<dbReference type="FunFam" id="3.30.200.20:FF:000035">
    <property type="entry name" value="Serine/threonine protein kinase Stk1"/>
    <property type="match status" value="1"/>
</dbReference>
<feature type="domain" description="Protein kinase" evidence="11">
    <location>
        <begin position="20"/>
        <end position="284"/>
    </location>
</feature>
<proteinExistence type="predicted"/>
<gene>
    <name evidence="13" type="primary">pknB</name>
    <name evidence="13" type="ORF">EII34_02885</name>
</gene>
<dbReference type="PANTHER" id="PTHR43289:SF34">
    <property type="entry name" value="SERINE_THREONINE-PROTEIN KINASE YBDM-RELATED"/>
    <property type="match status" value="1"/>
</dbReference>
<dbReference type="CDD" id="cd06577">
    <property type="entry name" value="PASTA_pknB"/>
    <property type="match status" value="4"/>
</dbReference>
<feature type="region of interest" description="Disordered" evidence="9">
    <location>
        <begin position="309"/>
        <end position="338"/>
    </location>
</feature>
<evidence type="ECO:0000256" key="2">
    <source>
        <dbReference type="ARBA" id="ARBA00022527"/>
    </source>
</evidence>
<feature type="compositionally biased region" description="Basic and acidic residues" evidence="9">
    <location>
        <begin position="322"/>
        <end position="333"/>
    </location>
</feature>
<dbReference type="PANTHER" id="PTHR43289">
    <property type="entry name" value="MITOGEN-ACTIVATED PROTEIN KINASE KINASE KINASE 20-RELATED"/>
    <property type="match status" value="1"/>
</dbReference>
<keyword evidence="4" id="KW-0547">Nucleotide-binding</keyword>
<keyword evidence="10" id="KW-1133">Transmembrane helix</keyword>
<feature type="domain" description="PASTA" evidence="12">
    <location>
        <begin position="445"/>
        <end position="507"/>
    </location>
</feature>
<dbReference type="Gene3D" id="1.10.510.10">
    <property type="entry name" value="Transferase(Phosphotransferase) domain 1"/>
    <property type="match status" value="1"/>
</dbReference>
<dbReference type="Pfam" id="PF00069">
    <property type="entry name" value="Pkinase"/>
    <property type="match status" value="1"/>
</dbReference>
<protein>
    <recommendedName>
        <fullName evidence="1">non-specific serine/threonine protein kinase</fullName>
        <ecNumber evidence="1">2.7.11.1</ecNumber>
    </recommendedName>
</protein>
<evidence type="ECO:0000256" key="6">
    <source>
        <dbReference type="ARBA" id="ARBA00022840"/>
    </source>
</evidence>
<evidence type="ECO:0000256" key="7">
    <source>
        <dbReference type="ARBA" id="ARBA00047899"/>
    </source>
</evidence>
<dbReference type="GO" id="GO:0005524">
    <property type="term" value="F:ATP binding"/>
    <property type="evidence" value="ECO:0007669"/>
    <property type="project" value="UniProtKB-KW"/>
</dbReference>
<dbReference type="Pfam" id="PF03793">
    <property type="entry name" value="PASTA"/>
    <property type="match status" value="4"/>
</dbReference>
<comment type="catalytic activity">
    <reaction evidence="7">
        <text>L-threonyl-[protein] + ATP = O-phospho-L-threonyl-[protein] + ADP + H(+)</text>
        <dbReference type="Rhea" id="RHEA:46608"/>
        <dbReference type="Rhea" id="RHEA-COMP:11060"/>
        <dbReference type="Rhea" id="RHEA-COMP:11605"/>
        <dbReference type="ChEBI" id="CHEBI:15378"/>
        <dbReference type="ChEBI" id="CHEBI:30013"/>
        <dbReference type="ChEBI" id="CHEBI:30616"/>
        <dbReference type="ChEBI" id="CHEBI:61977"/>
        <dbReference type="ChEBI" id="CHEBI:456216"/>
        <dbReference type="EC" id="2.7.11.1"/>
    </reaction>
</comment>
<dbReference type="Gene3D" id="3.30.200.20">
    <property type="entry name" value="Phosphorylase Kinase, domain 1"/>
    <property type="match status" value="1"/>
</dbReference>
<comment type="caution">
    <text evidence="13">The sequence shown here is derived from an EMBL/GenBank/DDBJ whole genome shotgun (WGS) entry which is preliminary data.</text>
</comment>
<feature type="domain" description="PASTA" evidence="12">
    <location>
        <begin position="642"/>
        <end position="707"/>
    </location>
</feature>
<dbReference type="InterPro" id="IPR011009">
    <property type="entry name" value="Kinase-like_dom_sf"/>
</dbReference>
<dbReference type="Gene3D" id="3.30.10.20">
    <property type="match status" value="4"/>
</dbReference>
<keyword evidence="6" id="KW-0067">ATP-binding</keyword>
<evidence type="ECO:0000259" key="12">
    <source>
        <dbReference type="PROSITE" id="PS51178"/>
    </source>
</evidence>
<dbReference type="SMART" id="SM00220">
    <property type="entry name" value="S_TKc"/>
    <property type="match status" value="1"/>
</dbReference>
<keyword evidence="3" id="KW-0808">Transferase</keyword>
<evidence type="ECO:0000256" key="3">
    <source>
        <dbReference type="ARBA" id="ARBA00022679"/>
    </source>
</evidence>
<feature type="transmembrane region" description="Helical" evidence="10">
    <location>
        <begin position="419"/>
        <end position="440"/>
    </location>
</feature>
<evidence type="ECO:0000256" key="4">
    <source>
        <dbReference type="ARBA" id="ARBA00022741"/>
    </source>
</evidence>
<keyword evidence="10" id="KW-0812">Transmembrane</keyword>
<feature type="domain" description="PASTA" evidence="12">
    <location>
        <begin position="508"/>
        <end position="575"/>
    </location>
</feature>
<dbReference type="EC" id="2.7.11.1" evidence="1"/>
<evidence type="ECO:0000313" key="13">
    <source>
        <dbReference type="EMBL" id="RRD06588.1"/>
    </source>
</evidence>
<dbReference type="InterPro" id="IPR005543">
    <property type="entry name" value="PASTA_dom"/>
</dbReference>
<reference evidence="13 14" key="1">
    <citation type="submission" date="2018-11" db="EMBL/GenBank/DDBJ databases">
        <title>Genomes From Bacteria Associated with the Canine Oral Cavity: a Test Case for Automated Genome-Based Taxonomic Assignment.</title>
        <authorList>
            <person name="Coil D.A."/>
            <person name="Jospin G."/>
            <person name="Darling A.E."/>
            <person name="Wallis C."/>
            <person name="Davis I.J."/>
            <person name="Harris S."/>
            <person name="Eisen J.A."/>
            <person name="Holcombe L.J."/>
            <person name="O'Flynn C."/>
        </authorList>
    </citation>
    <scope>NUCLEOTIDE SEQUENCE [LARGE SCALE GENOMIC DNA]</scope>
    <source>
        <strain evidence="13 14">OH887_COT-365</strain>
    </source>
</reference>
<evidence type="ECO:0000259" key="11">
    <source>
        <dbReference type="PROSITE" id="PS50011"/>
    </source>
</evidence>
<evidence type="ECO:0000256" key="9">
    <source>
        <dbReference type="SAM" id="MobiDB-lite"/>
    </source>
</evidence>
<dbReference type="InterPro" id="IPR000719">
    <property type="entry name" value="Prot_kinase_dom"/>
</dbReference>
<evidence type="ECO:0000313" key="14">
    <source>
        <dbReference type="Proteomes" id="UP000280819"/>
    </source>
</evidence>
<feature type="domain" description="PASTA" evidence="12">
    <location>
        <begin position="576"/>
        <end position="641"/>
    </location>
</feature>
<evidence type="ECO:0000256" key="10">
    <source>
        <dbReference type="SAM" id="Phobius"/>
    </source>
</evidence>
<dbReference type="AlphaFoldDB" id="A0A3P1TBA9"/>
<keyword evidence="5 13" id="KW-0418">Kinase</keyword>
<dbReference type="PROSITE" id="PS00108">
    <property type="entry name" value="PROTEIN_KINASE_ST"/>
    <property type="match status" value="1"/>
</dbReference>